<comment type="caution">
    <text evidence="4">The sequence shown here is derived from an EMBL/GenBank/DDBJ whole genome shotgun (WGS) entry which is preliminary data.</text>
</comment>
<organism evidence="4 5">
    <name type="scientific">Cellvibrio polysaccharolyticus</name>
    <dbReference type="NCBI Taxonomy" id="2082724"/>
    <lineage>
        <taxon>Bacteria</taxon>
        <taxon>Pseudomonadati</taxon>
        <taxon>Pseudomonadota</taxon>
        <taxon>Gammaproteobacteria</taxon>
        <taxon>Cellvibrionales</taxon>
        <taxon>Cellvibrionaceae</taxon>
        <taxon>Cellvibrio</taxon>
    </lineage>
</organism>
<accession>A0A928V860</accession>
<feature type="chain" id="PRO_5037874595" evidence="2">
    <location>
        <begin position="20"/>
        <end position="179"/>
    </location>
</feature>
<feature type="compositionally biased region" description="Polar residues" evidence="1">
    <location>
        <begin position="44"/>
        <end position="59"/>
    </location>
</feature>
<dbReference type="InterPro" id="IPR025392">
    <property type="entry name" value="DUF4124"/>
</dbReference>
<evidence type="ECO:0000313" key="4">
    <source>
        <dbReference type="EMBL" id="MBE8718895.1"/>
    </source>
</evidence>
<dbReference type="Proteomes" id="UP000652567">
    <property type="component" value="Unassembled WGS sequence"/>
</dbReference>
<reference evidence="4" key="1">
    <citation type="submission" date="2018-07" db="EMBL/GenBank/DDBJ databases">
        <title>Genome assembly of strain Ka43.</title>
        <authorList>
            <person name="Kukolya J."/>
            <person name="Nagy I."/>
            <person name="Horvath B."/>
            <person name="Toth A."/>
        </authorList>
    </citation>
    <scope>NUCLEOTIDE SEQUENCE</scope>
    <source>
        <strain evidence="4">KB43</strain>
    </source>
</reference>
<keyword evidence="5" id="KW-1185">Reference proteome</keyword>
<sequence>MLLRYLAVFIGVLALPAMATDIYKTRDKDGNVVYTDKPLAGDSEQVNLPPINSLSSGNAPSIPERVKPQQPQLERYDINVLSPRENVTIPPGQRDLAIAVGLSHSLSENHWILYFINDELIEETKSTSIVIQDIPRGTHRITIDVIDNDGNILGQSDALEVNVIRPTVKRNATPQPSPR</sequence>
<dbReference type="Pfam" id="PF13511">
    <property type="entry name" value="DUF4124"/>
    <property type="match status" value="1"/>
</dbReference>
<evidence type="ECO:0000256" key="1">
    <source>
        <dbReference type="SAM" id="MobiDB-lite"/>
    </source>
</evidence>
<evidence type="ECO:0000256" key="2">
    <source>
        <dbReference type="SAM" id="SignalP"/>
    </source>
</evidence>
<feature type="signal peptide" evidence="2">
    <location>
        <begin position="1"/>
        <end position="19"/>
    </location>
</feature>
<feature type="domain" description="DUF4124" evidence="3">
    <location>
        <begin position="13"/>
        <end position="54"/>
    </location>
</feature>
<dbReference type="RefSeq" id="WP_193911833.1">
    <property type="nucleotide sequence ID" value="NZ_PRDL01000001.1"/>
</dbReference>
<proteinExistence type="predicted"/>
<dbReference type="EMBL" id="PRDL01000001">
    <property type="protein sequence ID" value="MBE8718895.1"/>
    <property type="molecule type" value="Genomic_DNA"/>
</dbReference>
<evidence type="ECO:0000313" key="5">
    <source>
        <dbReference type="Proteomes" id="UP000652567"/>
    </source>
</evidence>
<name>A0A928V860_9GAMM</name>
<evidence type="ECO:0000259" key="3">
    <source>
        <dbReference type="Pfam" id="PF13511"/>
    </source>
</evidence>
<protein>
    <submittedName>
        <fullName evidence="4">DUF4124 domain-containing protein</fullName>
    </submittedName>
</protein>
<gene>
    <name evidence="4" type="ORF">C4F51_17105</name>
</gene>
<keyword evidence="2" id="KW-0732">Signal</keyword>
<dbReference type="AlphaFoldDB" id="A0A928V860"/>
<feature type="region of interest" description="Disordered" evidence="1">
    <location>
        <begin position="41"/>
        <end position="69"/>
    </location>
</feature>